<organism evidence="1 2">
    <name type="scientific">Methylomonas paludis</name>
    <dbReference type="NCBI Taxonomy" id="1173101"/>
    <lineage>
        <taxon>Bacteria</taxon>
        <taxon>Pseudomonadati</taxon>
        <taxon>Pseudomonadota</taxon>
        <taxon>Gammaproteobacteria</taxon>
        <taxon>Methylococcales</taxon>
        <taxon>Methylococcaceae</taxon>
        <taxon>Methylomonas</taxon>
    </lineage>
</organism>
<dbReference type="KEGG" id="mpad:KEF85_16445"/>
<dbReference type="Proteomes" id="UP000676649">
    <property type="component" value="Chromosome"/>
</dbReference>
<sequence>MLMLLLVPSGQAATLNREYPLKVAYLFHLAELTEWPAPANIKICLLGDSPIREYLPALAGQAVNGGAVQISINQGMEGAECNIIFLANNAGLTPELSARAINQHILLVSDMEGFAALGGMVEIALRDNKLKLVISLEVVKKAGLKLSSKLLRMAEILE</sequence>
<dbReference type="AlphaFoldDB" id="A0A975MNF7"/>
<gene>
    <name evidence="1" type="ORF">KEF85_16445</name>
</gene>
<proteinExistence type="predicted"/>
<evidence type="ECO:0000313" key="1">
    <source>
        <dbReference type="EMBL" id="QWF70874.1"/>
    </source>
</evidence>
<evidence type="ECO:0000313" key="2">
    <source>
        <dbReference type="Proteomes" id="UP000676649"/>
    </source>
</evidence>
<dbReference type="EMBL" id="CP073754">
    <property type="protein sequence ID" value="QWF70874.1"/>
    <property type="molecule type" value="Genomic_DNA"/>
</dbReference>
<dbReference type="InterPro" id="IPR025293">
    <property type="entry name" value="YfiR/HmsC-like"/>
</dbReference>
<name>A0A975MNF7_9GAMM</name>
<reference evidence="1" key="1">
    <citation type="submission" date="2021-04" db="EMBL/GenBank/DDBJ databases">
        <title>Draft genome sequence data of methanotrophic Methylovulum sp. strain S1L and Methylomonas sp. strain S2AM isolated from boreal lake water columns.</title>
        <authorList>
            <person name="Rissanen A.J."/>
            <person name="Mangayil R."/>
            <person name="Svenning M.M."/>
            <person name="Khanongnuch R."/>
        </authorList>
    </citation>
    <scope>NUCLEOTIDE SEQUENCE</scope>
    <source>
        <strain evidence="1">S2AM</strain>
    </source>
</reference>
<protein>
    <submittedName>
        <fullName evidence="1">YfiR family protein</fullName>
    </submittedName>
</protein>
<dbReference type="Pfam" id="PF13689">
    <property type="entry name" value="DUF4154"/>
    <property type="match status" value="1"/>
</dbReference>
<accession>A0A975MNF7</accession>
<keyword evidence="2" id="KW-1185">Reference proteome</keyword>